<evidence type="ECO:0000256" key="2">
    <source>
        <dbReference type="ARBA" id="ARBA00022980"/>
    </source>
</evidence>
<dbReference type="InterPro" id="IPR027486">
    <property type="entry name" value="Ribosomal_uS10_dom"/>
</dbReference>
<proteinExistence type="inferred from homology"/>
<reference evidence="6 7" key="1">
    <citation type="journal article" date="2019" name="Genome Biol. Evol.">
        <title>Day and night: Metabolic profiles and evolutionary relationships of six axenic non-marine cyanobacteria.</title>
        <authorList>
            <person name="Will S.E."/>
            <person name="Henke P."/>
            <person name="Boedeker C."/>
            <person name="Huang S."/>
            <person name="Brinkmann H."/>
            <person name="Rohde M."/>
            <person name="Jarek M."/>
            <person name="Friedl T."/>
            <person name="Seufert S."/>
            <person name="Schumacher M."/>
            <person name="Overmann J."/>
            <person name="Neumann-Schaal M."/>
            <person name="Petersen J."/>
        </authorList>
    </citation>
    <scope>NUCLEOTIDE SEQUENCE [LARGE SCALE GENOMIC DNA]</scope>
    <source>
        <strain evidence="6 7">PCC 6912</strain>
    </source>
</reference>
<comment type="similarity">
    <text evidence="1 4">Belongs to the universal ribosomal protein uS10 family.</text>
</comment>
<dbReference type="GO" id="GO:0006412">
    <property type="term" value="P:translation"/>
    <property type="evidence" value="ECO:0007669"/>
    <property type="project" value="UniProtKB-UniRule"/>
</dbReference>
<dbReference type="SUPFAM" id="SSF54999">
    <property type="entry name" value="Ribosomal protein S10"/>
    <property type="match status" value="1"/>
</dbReference>
<keyword evidence="2 4" id="KW-0689">Ribosomal protein</keyword>
<evidence type="ECO:0000259" key="5">
    <source>
        <dbReference type="SMART" id="SM01403"/>
    </source>
</evidence>
<dbReference type="InterPro" id="IPR001848">
    <property type="entry name" value="Ribosomal_uS10"/>
</dbReference>
<name>A0A433NPA0_CHLFR</name>
<keyword evidence="7" id="KW-1185">Reference proteome</keyword>
<dbReference type="GO" id="GO:1990904">
    <property type="term" value="C:ribonucleoprotein complex"/>
    <property type="evidence" value="ECO:0007669"/>
    <property type="project" value="UniProtKB-KW"/>
</dbReference>
<dbReference type="AlphaFoldDB" id="A0A433NPA0"/>
<dbReference type="PROSITE" id="PS00361">
    <property type="entry name" value="RIBOSOMAL_S10"/>
    <property type="match status" value="1"/>
</dbReference>
<evidence type="ECO:0000313" key="6">
    <source>
        <dbReference type="EMBL" id="RUR85191.1"/>
    </source>
</evidence>
<feature type="domain" description="Small ribosomal subunit protein uS10" evidence="5">
    <location>
        <begin position="37"/>
        <end position="131"/>
    </location>
</feature>
<dbReference type="GO" id="GO:0000049">
    <property type="term" value="F:tRNA binding"/>
    <property type="evidence" value="ECO:0007669"/>
    <property type="project" value="UniProtKB-UniRule"/>
</dbReference>
<dbReference type="FunFam" id="3.30.70.600:FF:000001">
    <property type="entry name" value="30S ribosomal protein S10"/>
    <property type="match status" value="1"/>
</dbReference>
<dbReference type="HAMAP" id="MF_00508">
    <property type="entry name" value="Ribosomal_uS10"/>
    <property type="match status" value="1"/>
</dbReference>
<dbReference type="EMBL" id="RSCJ01000003">
    <property type="protein sequence ID" value="RUR85191.1"/>
    <property type="molecule type" value="Genomic_DNA"/>
</dbReference>
<comment type="function">
    <text evidence="4">Involved in the binding of tRNA to the ribosomes.</text>
</comment>
<evidence type="ECO:0000313" key="7">
    <source>
        <dbReference type="Proteomes" id="UP000268857"/>
    </source>
</evidence>
<dbReference type="Gene3D" id="3.30.70.600">
    <property type="entry name" value="Ribosomal protein S10 domain"/>
    <property type="match status" value="1"/>
</dbReference>
<dbReference type="PANTHER" id="PTHR11700">
    <property type="entry name" value="30S RIBOSOMAL PROTEIN S10 FAMILY MEMBER"/>
    <property type="match status" value="1"/>
</dbReference>
<dbReference type="NCBIfam" id="NF001861">
    <property type="entry name" value="PRK00596.1"/>
    <property type="match status" value="1"/>
</dbReference>
<dbReference type="PRINTS" id="PR00971">
    <property type="entry name" value="RIBOSOMALS10"/>
</dbReference>
<keyword evidence="3 4" id="KW-0687">Ribonucleoprotein</keyword>
<dbReference type="STRING" id="211165.GCA_000317285_03255"/>
<dbReference type="Proteomes" id="UP000268857">
    <property type="component" value="Unassembled WGS sequence"/>
</dbReference>
<evidence type="ECO:0000256" key="3">
    <source>
        <dbReference type="ARBA" id="ARBA00023274"/>
    </source>
</evidence>
<dbReference type="GO" id="GO:0005840">
    <property type="term" value="C:ribosome"/>
    <property type="evidence" value="ECO:0007669"/>
    <property type="project" value="UniProtKB-KW"/>
</dbReference>
<evidence type="ECO:0000256" key="4">
    <source>
        <dbReference type="HAMAP-Rule" id="MF_00508"/>
    </source>
</evidence>
<comment type="caution">
    <text evidence="6">The sequence shown here is derived from an EMBL/GenBank/DDBJ whole genome shotgun (WGS) entry which is preliminary data.</text>
</comment>
<organism evidence="6 7">
    <name type="scientific">Chlorogloeopsis fritschii PCC 6912</name>
    <dbReference type="NCBI Taxonomy" id="211165"/>
    <lineage>
        <taxon>Bacteria</taxon>
        <taxon>Bacillati</taxon>
        <taxon>Cyanobacteriota</taxon>
        <taxon>Cyanophyceae</taxon>
        <taxon>Nostocales</taxon>
        <taxon>Chlorogloeopsidaceae</taxon>
        <taxon>Chlorogloeopsis</taxon>
    </lineage>
</organism>
<protein>
    <recommendedName>
        <fullName evidence="4">Small ribosomal subunit protein uS10</fullName>
    </recommendedName>
</protein>
<comment type="subunit">
    <text evidence="4">Part of the 30S ribosomal subunit.</text>
</comment>
<dbReference type="NCBIfam" id="TIGR01049">
    <property type="entry name" value="rpsJ_bact"/>
    <property type="match status" value="1"/>
</dbReference>
<dbReference type="SMART" id="SM01403">
    <property type="entry name" value="Ribosomal_S10"/>
    <property type="match status" value="1"/>
</dbReference>
<dbReference type="InterPro" id="IPR018268">
    <property type="entry name" value="Ribosomal_uS10_CS"/>
</dbReference>
<dbReference type="Pfam" id="PF00338">
    <property type="entry name" value="Ribosomal_S10"/>
    <property type="match status" value="1"/>
</dbReference>
<sequence>MCVYVKCEISLLPLTPCKYQSEPGQLNMATLQQQKIRIRLQAFDRRLLDTSCEKIVDTANRTNATAIGPIPLPTKRRIYCVLRSPHVDKDSREHFETRTHRRIIDIYQPSSKTIDALMKLDLPSGVDIEVKL</sequence>
<gene>
    <name evidence="4 6" type="primary">rpsJ</name>
    <name evidence="4" type="synonym">rps10</name>
    <name evidence="6" type="ORF">PCC6912_13070</name>
</gene>
<evidence type="ECO:0000256" key="1">
    <source>
        <dbReference type="ARBA" id="ARBA00007102"/>
    </source>
</evidence>
<dbReference type="InterPro" id="IPR036838">
    <property type="entry name" value="Ribosomal_uS10_dom_sf"/>
</dbReference>
<accession>A0A433NPA0</accession>
<dbReference type="GO" id="GO:0003735">
    <property type="term" value="F:structural constituent of ribosome"/>
    <property type="evidence" value="ECO:0007669"/>
    <property type="project" value="InterPro"/>
</dbReference>